<accession>A0A1G6IDP2</accession>
<gene>
    <name evidence="1" type="ORF">SAMN05421872_101148</name>
</gene>
<name>A0A1G6IDP2_9ACTN</name>
<dbReference type="OrthoDB" id="4827166at2"/>
<dbReference type="Proteomes" id="UP000199034">
    <property type="component" value="Unassembled WGS sequence"/>
</dbReference>
<dbReference type="AlphaFoldDB" id="A0A1G6IDP2"/>
<evidence type="ECO:0008006" key="3">
    <source>
        <dbReference type="Google" id="ProtNLM"/>
    </source>
</evidence>
<evidence type="ECO:0000313" key="2">
    <source>
        <dbReference type="Proteomes" id="UP000199034"/>
    </source>
</evidence>
<keyword evidence="2" id="KW-1185">Reference proteome</keyword>
<dbReference type="EMBL" id="FMZM01000001">
    <property type="protein sequence ID" value="SDC04611.1"/>
    <property type="molecule type" value="Genomic_DNA"/>
</dbReference>
<dbReference type="STRING" id="1045774.SAMN05421872_101148"/>
<sequence>MTVTDVDVRTLEVLTDEELSVLTSGPGVVVTPYLDTVPDAALDAVRRTAFRGLVSRGLVDTPDPSAADRAAGEVLVREDVRSTVTLREAARTVVAVARTATGRQDFWYAHVVHEVVLLEEVGPDGLHRFALARAADLPELLVAAAIAPGAADGTGEPVHLDAEVDAEAPPELAVRLGEAHLRADVVKVEAGPVGSPARSHRPVLTGVWTGSKGSWSVLADPATASVSAHPRRVEELAERLRDLAREAVEEQEGVFA</sequence>
<reference evidence="2" key="1">
    <citation type="submission" date="2016-10" db="EMBL/GenBank/DDBJ databases">
        <authorList>
            <person name="Varghese N."/>
            <person name="Submissions S."/>
        </authorList>
    </citation>
    <scope>NUCLEOTIDE SEQUENCE [LARGE SCALE GENOMIC DNA]</scope>
    <source>
        <strain evidence="2">CGMCC 4.6858</strain>
    </source>
</reference>
<proteinExistence type="predicted"/>
<dbReference type="RefSeq" id="WP_090849766.1">
    <property type="nucleotide sequence ID" value="NZ_FMZM01000001.1"/>
</dbReference>
<evidence type="ECO:0000313" key="1">
    <source>
        <dbReference type="EMBL" id="SDC04611.1"/>
    </source>
</evidence>
<organism evidence="1 2">
    <name type="scientific">Nocardioides lianchengensis</name>
    <dbReference type="NCBI Taxonomy" id="1045774"/>
    <lineage>
        <taxon>Bacteria</taxon>
        <taxon>Bacillati</taxon>
        <taxon>Actinomycetota</taxon>
        <taxon>Actinomycetes</taxon>
        <taxon>Propionibacteriales</taxon>
        <taxon>Nocardioidaceae</taxon>
        <taxon>Nocardioides</taxon>
    </lineage>
</organism>
<protein>
    <recommendedName>
        <fullName evidence="3">EspG family protein</fullName>
    </recommendedName>
</protein>